<organism evidence="10 11">
    <name type="scientific">Glossina pallidipes</name>
    <name type="common">Tsetse fly</name>
    <dbReference type="NCBI Taxonomy" id="7398"/>
    <lineage>
        <taxon>Eukaryota</taxon>
        <taxon>Metazoa</taxon>
        <taxon>Ecdysozoa</taxon>
        <taxon>Arthropoda</taxon>
        <taxon>Hexapoda</taxon>
        <taxon>Insecta</taxon>
        <taxon>Pterygota</taxon>
        <taxon>Neoptera</taxon>
        <taxon>Endopterygota</taxon>
        <taxon>Diptera</taxon>
        <taxon>Brachycera</taxon>
        <taxon>Muscomorpha</taxon>
        <taxon>Hippoboscoidea</taxon>
        <taxon>Glossinidae</taxon>
        <taxon>Glossina</taxon>
    </lineage>
</organism>
<dbReference type="Gene3D" id="2.60.40.10">
    <property type="entry name" value="Immunoglobulins"/>
    <property type="match status" value="1"/>
</dbReference>
<dbReference type="CDD" id="cd02859">
    <property type="entry name" value="E_set_AMPKbeta_like_N"/>
    <property type="match status" value="1"/>
</dbReference>
<dbReference type="Proteomes" id="UP000092445">
    <property type="component" value="Unassembled WGS sequence"/>
</dbReference>
<evidence type="ECO:0000313" key="11">
    <source>
        <dbReference type="Proteomes" id="UP000092445"/>
    </source>
</evidence>
<dbReference type="InterPro" id="IPR050827">
    <property type="entry name" value="CRP1_MDG1_kinase"/>
</dbReference>
<comment type="function">
    <text evidence="6">Non-catalytic subunit of AMP-activated protein kinase (AMPK), an energy sensor protein kinase that plays a key role in regulating cellular energy metabolism. In response to reduction of intracellular ATP levels, AMPK activates energy-producing pathways and inhibits energy-consuming processes: inhibits protein, carbohydrate and lipid biosynthesis, as well as cell growth and proliferation. AMPK acts via direct phosphorylation of metabolic enzymes, and by longer-term effects via phosphorylation of transcription regulators. Also acts as a regulator of cellular polarity by remodeling the actin cytoskeleton; probably by indirectly activating myosin. Beta non-catalytic subunit acts as a scaffold on which the AMPK complex assembles, via its C-terminus that bridges alpha (PRKAA1 or PRKAA2) and gamma subunits (PRKAG1, PRKAG2 or PRKAG3).</text>
</comment>
<dbReference type="FunFam" id="2.60.40.10:FF:000139">
    <property type="entry name" value="Protein kinase AMP-activated non-catalytic subunit beta 1"/>
    <property type="match status" value="1"/>
</dbReference>
<dbReference type="Pfam" id="PF04739">
    <property type="entry name" value="AMPKBI"/>
    <property type="match status" value="1"/>
</dbReference>
<dbReference type="SUPFAM" id="SSF160219">
    <property type="entry name" value="AMPKBI-like"/>
    <property type="match status" value="1"/>
</dbReference>
<evidence type="ECO:0000256" key="4">
    <source>
        <dbReference type="ARBA" id="ARBA00022832"/>
    </source>
</evidence>
<dbReference type="GO" id="GO:0005634">
    <property type="term" value="C:nucleus"/>
    <property type="evidence" value="ECO:0007669"/>
    <property type="project" value="TreeGrafter"/>
</dbReference>
<dbReference type="GO" id="GO:0007165">
    <property type="term" value="P:signal transduction"/>
    <property type="evidence" value="ECO:0007669"/>
    <property type="project" value="TreeGrafter"/>
</dbReference>
<dbReference type="GO" id="GO:0031588">
    <property type="term" value="C:nucleotide-activated protein kinase complex"/>
    <property type="evidence" value="ECO:0007669"/>
    <property type="project" value="TreeGrafter"/>
</dbReference>
<dbReference type="InterPro" id="IPR014756">
    <property type="entry name" value="Ig_E-set"/>
</dbReference>
<dbReference type="InterPro" id="IPR006828">
    <property type="entry name" value="ASC_dom"/>
</dbReference>
<dbReference type="PANTHER" id="PTHR10343:SF84">
    <property type="entry name" value="5'-AMP-ACTIVATED PROTEIN KINASE SUBUNIT BETA-1"/>
    <property type="match status" value="1"/>
</dbReference>
<keyword evidence="2" id="KW-0444">Lipid biosynthesis</keyword>
<evidence type="ECO:0000256" key="2">
    <source>
        <dbReference type="ARBA" id="ARBA00022516"/>
    </source>
</evidence>
<feature type="compositionally biased region" description="Polar residues" evidence="8">
    <location>
        <begin position="91"/>
        <end position="116"/>
    </location>
</feature>
<dbReference type="AlphaFoldDB" id="A0A1B0A7J4"/>
<evidence type="ECO:0000256" key="6">
    <source>
        <dbReference type="ARBA" id="ARBA00025180"/>
    </source>
</evidence>
<feature type="domain" description="Association with the SNF1 complex (ASC)" evidence="9">
    <location>
        <begin position="244"/>
        <end position="334"/>
    </location>
</feature>
<evidence type="ECO:0000256" key="1">
    <source>
        <dbReference type="ARBA" id="ARBA00010926"/>
    </source>
</evidence>
<evidence type="ECO:0000256" key="7">
    <source>
        <dbReference type="ARBA" id="ARBA00040010"/>
    </source>
</evidence>
<dbReference type="SUPFAM" id="SSF81296">
    <property type="entry name" value="E set domains"/>
    <property type="match status" value="1"/>
</dbReference>
<keyword evidence="11" id="KW-1185">Reference proteome</keyword>
<dbReference type="GO" id="GO:0019901">
    <property type="term" value="F:protein kinase binding"/>
    <property type="evidence" value="ECO:0007669"/>
    <property type="project" value="TreeGrafter"/>
</dbReference>
<accession>A0A1B0A7J4</accession>
<dbReference type="STRING" id="7398.A0A1B0A7J4"/>
<sequence length="334" mass="36946">MGNAGSTNMNRHKSSDLSTPNSPFRELPLREGGGGAAQAGGQAFIFDKKRDSVLHGGSSQEDDETTSEPYYTKPVGKTTVGVVQNSTGDVEFSATSTRKRSQTISEGNTTNISHMSIGQKDSDKDESKRNDIISEADDEKLNLRSPALPTVLRWDGGGKNVMISGTFTKWKPIPMVRSHGNFVTIIDLPEGDHQYKFCVDGEWKHDPKLKSVENEDGDTTNLVSVRQSDFEVFQALAKDSEQASNHAEKEYSQDVPQIKPWEKVSGPPILPPHLLQVILNKDTPLSCEPTLLPEPNHVMLNHLYALSIKDGVMVLSATHRYRKKYVTTLLYKPI</sequence>
<dbReference type="PANTHER" id="PTHR10343">
    <property type="entry name" value="5'-AMP-ACTIVATED PROTEIN KINASE , BETA SUBUNIT"/>
    <property type="match status" value="1"/>
</dbReference>
<evidence type="ECO:0000256" key="3">
    <source>
        <dbReference type="ARBA" id="ARBA00022553"/>
    </source>
</evidence>
<dbReference type="Pfam" id="PF16561">
    <property type="entry name" value="AMPK1_CBM"/>
    <property type="match status" value="1"/>
</dbReference>
<dbReference type="SMART" id="SM01010">
    <property type="entry name" value="AMPKBI"/>
    <property type="match status" value="1"/>
</dbReference>
<evidence type="ECO:0000313" key="10">
    <source>
        <dbReference type="EnsemblMetazoa" id="GPAI036753-PA"/>
    </source>
</evidence>
<evidence type="ECO:0000259" key="9">
    <source>
        <dbReference type="SMART" id="SM01010"/>
    </source>
</evidence>
<evidence type="ECO:0000256" key="8">
    <source>
        <dbReference type="SAM" id="MobiDB-lite"/>
    </source>
</evidence>
<dbReference type="Gene3D" id="6.20.250.60">
    <property type="match status" value="1"/>
</dbReference>
<dbReference type="InterPro" id="IPR013783">
    <property type="entry name" value="Ig-like_fold"/>
</dbReference>
<name>A0A1B0A7J4_GLOPL</name>
<dbReference type="GO" id="GO:0006631">
    <property type="term" value="P:fatty acid metabolic process"/>
    <property type="evidence" value="ECO:0007669"/>
    <property type="project" value="UniProtKB-KW"/>
</dbReference>
<comment type="similarity">
    <text evidence="1">Belongs to the 5'-AMP-activated protein kinase beta subunit family.</text>
</comment>
<protein>
    <recommendedName>
        <fullName evidence="7">5'-AMP-activated protein kinase subunit beta-1</fullName>
    </recommendedName>
</protein>
<dbReference type="GO" id="GO:0005737">
    <property type="term" value="C:cytoplasm"/>
    <property type="evidence" value="ECO:0007669"/>
    <property type="project" value="TreeGrafter"/>
</dbReference>
<dbReference type="InterPro" id="IPR032640">
    <property type="entry name" value="AMPK1_CBM"/>
</dbReference>
<dbReference type="VEuPathDB" id="VectorBase:GPAI036753"/>
<evidence type="ECO:0000256" key="5">
    <source>
        <dbReference type="ARBA" id="ARBA00023098"/>
    </source>
</evidence>
<dbReference type="EnsemblMetazoa" id="GPAI036753-RA">
    <property type="protein sequence ID" value="GPAI036753-PA"/>
    <property type="gene ID" value="GPAI036753"/>
</dbReference>
<feature type="region of interest" description="Disordered" evidence="8">
    <location>
        <begin position="91"/>
        <end position="128"/>
    </location>
</feature>
<keyword evidence="3" id="KW-0597">Phosphoprotein</keyword>
<proteinExistence type="inferred from homology"/>
<dbReference type="InterPro" id="IPR037256">
    <property type="entry name" value="ASC_dom_sf"/>
</dbReference>
<keyword evidence="4" id="KW-0276">Fatty acid metabolism</keyword>
<reference evidence="11" key="1">
    <citation type="submission" date="2014-03" db="EMBL/GenBank/DDBJ databases">
        <authorList>
            <person name="Aksoy S."/>
            <person name="Warren W."/>
            <person name="Wilson R.K."/>
        </authorList>
    </citation>
    <scope>NUCLEOTIDE SEQUENCE [LARGE SCALE GENOMIC DNA]</scope>
    <source>
        <strain evidence="11">IAEA</strain>
    </source>
</reference>
<reference evidence="10" key="2">
    <citation type="submission" date="2020-05" db="UniProtKB">
        <authorList>
            <consortium name="EnsemblMetazoa"/>
        </authorList>
    </citation>
    <scope>IDENTIFICATION</scope>
    <source>
        <strain evidence="10">IAEA</strain>
    </source>
</reference>
<keyword evidence="5" id="KW-0443">Lipid metabolism</keyword>
<feature type="region of interest" description="Disordered" evidence="8">
    <location>
        <begin position="1"/>
        <end position="78"/>
    </location>
</feature>